<dbReference type="Proteomes" id="UP000624279">
    <property type="component" value="Unassembled WGS sequence"/>
</dbReference>
<organism evidence="2 3">
    <name type="scientific">Undibacterium flavidum</name>
    <dbReference type="NCBI Taxonomy" id="2762297"/>
    <lineage>
        <taxon>Bacteria</taxon>
        <taxon>Pseudomonadati</taxon>
        <taxon>Pseudomonadota</taxon>
        <taxon>Betaproteobacteria</taxon>
        <taxon>Burkholderiales</taxon>
        <taxon>Oxalobacteraceae</taxon>
        <taxon>Undibacterium</taxon>
    </lineage>
</organism>
<evidence type="ECO:0000259" key="1">
    <source>
        <dbReference type="Pfam" id="PF04151"/>
    </source>
</evidence>
<protein>
    <submittedName>
        <fullName evidence="2">PPC domain-containing protein</fullName>
    </submittedName>
</protein>
<evidence type="ECO:0000313" key="3">
    <source>
        <dbReference type="Proteomes" id="UP000624279"/>
    </source>
</evidence>
<dbReference type="InterPro" id="IPR007280">
    <property type="entry name" value="Peptidase_C_arc/bac"/>
</dbReference>
<feature type="domain" description="Peptidase C-terminal archaeal/bacterial" evidence="1">
    <location>
        <begin position="164"/>
        <end position="230"/>
    </location>
</feature>
<dbReference type="Pfam" id="PF04151">
    <property type="entry name" value="PPC"/>
    <property type="match status" value="2"/>
</dbReference>
<keyword evidence="3" id="KW-1185">Reference proteome</keyword>
<reference evidence="2 3" key="1">
    <citation type="submission" date="2020-08" db="EMBL/GenBank/DDBJ databases">
        <title>Novel species isolated from subtropical streams in China.</title>
        <authorList>
            <person name="Lu H."/>
        </authorList>
    </citation>
    <scope>NUCLEOTIDE SEQUENCE [LARGE SCALE GENOMIC DNA]</scope>
    <source>
        <strain evidence="2 3">LX15W</strain>
    </source>
</reference>
<dbReference type="RefSeq" id="WP_186943906.1">
    <property type="nucleotide sequence ID" value="NZ_JACOGA010000026.1"/>
</dbReference>
<sequence>MLKSISSQLTSIATRTINSGLCLLGLTSLMSFSVPVLAQTMIYGGQNVSVNMAAGTQSHYVLNVPSETKSVSFKLSGGTGNADLYVQQNVAASPSSYYAKSTGPTNEENISKIAASSRYFVLVNALTQVQGATLVASYEASEIYFVTNGVPMTGISLAKDKQRYFVITVPAGKSKLTYQLSGGTGDGDIYLKYGALPSTTNYEKRSMGASNVETISIDFPRAGTYYLLLQAVSNVSAAKLLTTFQ</sequence>
<gene>
    <name evidence="2" type="ORF">H8K55_20205</name>
</gene>
<dbReference type="EMBL" id="JACOGA010000026">
    <property type="protein sequence ID" value="MBC3875923.1"/>
    <property type="molecule type" value="Genomic_DNA"/>
</dbReference>
<name>A0ABR6YHB7_9BURK</name>
<accession>A0ABR6YHB7</accession>
<proteinExistence type="predicted"/>
<dbReference type="Gene3D" id="2.60.120.380">
    <property type="match status" value="2"/>
</dbReference>
<comment type="caution">
    <text evidence="2">The sequence shown here is derived from an EMBL/GenBank/DDBJ whole genome shotgun (WGS) entry which is preliminary data.</text>
</comment>
<feature type="domain" description="Peptidase C-terminal archaeal/bacterial" evidence="1">
    <location>
        <begin position="60"/>
        <end position="124"/>
    </location>
</feature>
<evidence type="ECO:0000313" key="2">
    <source>
        <dbReference type="EMBL" id="MBC3875923.1"/>
    </source>
</evidence>